<protein>
    <submittedName>
        <fullName evidence="1">Uncharacterized protein</fullName>
    </submittedName>
</protein>
<proteinExistence type="predicted"/>
<evidence type="ECO:0000313" key="2">
    <source>
        <dbReference type="Proteomes" id="UP001147747"/>
    </source>
</evidence>
<reference evidence="1" key="1">
    <citation type="submission" date="2022-12" db="EMBL/GenBank/DDBJ databases">
        <authorList>
            <person name="Petersen C."/>
        </authorList>
    </citation>
    <scope>NUCLEOTIDE SEQUENCE</scope>
    <source>
        <strain evidence="1">IBT 29677</strain>
    </source>
</reference>
<comment type="caution">
    <text evidence="1">The sequence shown here is derived from an EMBL/GenBank/DDBJ whole genome shotgun (WGS) entry which is preliminary data.</text>
</comment>
<gene>
    <name evidence="1" type="ORF">N7509_012631</name>
</gene>
<evidence type="ECO:0000313" key="1">
    <source>
        <dbReference type="EMBL" id="KAJ5379512.1"/>
    </source>
</evidence>
<dbReference type="Proteomes" id="UP001147747">
    <property type="component" value="Unassembled WGS sequence"/>
</dbReference>
<sequence>MNEADFFKTYIGPVAQTLAFGMPPPWGVIGAAGFQILDEIFGAFGSGPNLALVIKNLLEETVQAMKNLLLDDAVRQATNSINAFIEWVSIATTGLDNLTSDNEIWINQTLDTLGDVNNPSFTGNILNDLIALTSPELCTIQRDEVISLAFMAASSLFFSYRLRCQLYSLLASFAQSKNKIDEYDLNAGEFYILTTEFQVTLETWIGTLNQKLDELVKSRKDCVTQVHYYDNRSTQCNSQGGPAGGTSCHVTGQDGYECEDTFLGTIAAMMLAT</sequence>
<dbReference type="RefSeq" id="XP_056483298.1">
    <property type="nucleotide sequence ID" value="XM_056637268.1"/>
</dbReference>
<accession>A0A9W9VEX8</accession>
<organism evidence="1 2">
    <name type="scientific">Penicillium cosmopolitanum</name>
    <dbReference type="NCBI Taxonomy" id="1131564"/>
    <lineage>
        <taxon>Eukaryota</taxon>
        <taxon>Fungi</taxon>
        <taxon>Dikarya</taxon>
        <taxon>Ascomycota</taxon>
        <taxon>Pezizomycotina</taxon>
        <taxon>Eurotiomycetes</taxon>
        <taxon>Eurotiomycetidae</taxon>
        <taxon>Eurotiales</taxon>
        <taxon>Aspergillaceae</taxon>
        <taxon>Penicillium</taxon>
    </lineage>
</organism>
<dbReference type="AlphaFoldDB" id="A0A9W9VEX8"/>
<keyword evidence="2" id="KW-1185">Reference proteome</keyword>
<dbReference type="OrthoDB" id="4304332at2759"/>
<dbReference type="GeneID" id="81376248"/>
<dbReference type="EMBL" id="JAPZBU010000011">
    <property type="protein sequence ID" value="KAJ5379512.1"/>
    <property type="molecule type" value="Genomic_DNA"/>
</dbReference>
<reference evidence="1" key="2">
    <citation type="journal article" date="2023" name="IMA Fungus">
        <title>Comparative genomic study of the Penicillium genus elucidates a diverse pangenome and 15 lateral gene transfer events.</title>
        <authorList>
            <person name="Petersen C."/>
            <person name="Sorensen T."/>
            <person name="Nielsen M.R."/>
            <person name="Sondergaard T.E."/>
            <person name="Sorensen J.L."/>
            <person name="Fitzpatrick D.A."/>
            <person name="Frisvad J.C."/>
            <person name="Nielsen K.L."/>
        </authorList>
    </citation>
    <scope>NUCLEOTIDE SEQUENCE</scope>
    <source>
        <strain evidence="1">IBT 29677</strain>
    </source>
</reference>
<name>A0A9W9VEX8_9EURO</name>